<dbReference type="Proteomes" id="UP000004210">
    <property type="component" value="Unassembled WGS sequence"/>
</dbReference>
<accession>I4VSS9</accession>
<dbReference type="PATRIC" id="fig|1163408.3.peg.1168"/>
<comment type="caution">
    <text evidence="1">The sequence shown here is derived from an EMBL/GenBank/DDBJ whole genome shotgun (WGS) entry which is preliminary data.</text>
</comment>
<gene>
    <name evidence="1" type="ORF">UU9_05679</name>
</gene>
<dbReference type="STRING" id="1163408.UU9_05679"/>
<sequence length="109" mass="11783">MGAIPSIQRSAKRSLQAMLVAAYHVDPSDQLIAPVGAESYSTVFSLIPAALAVLRVAAEIEPDPADVMHWYRQTRIAELGYLTAAELVSLGRTETVIDFLSSIRDGQRG</sequence>
<dbReference type="RefSeq" id="WP_007080776.1">
    <property type="nucleotide sequence ID" value="NZ_AJXU01000028.1"/>
</dbReference>
<evidence type="ECO:0000313" key="1">
    <source>
        <dbReference type="EMBL" id="EIL90270.1"/>
    </source>
</evidence>
<evidence type="ECO:0000313" key="2">
    <source>
        <dbReference type="Proteomes" id="UP000004210"/>
    </source>
</evidence>
<evidence type="ECO:0008006" key="3">
    <source>
        <dbReference type="Google" id="ProtNLM"/>
    </source>
</evidence>
<name>I4VSS9_9GAMM</name>
<protein>
    <recommendedName>
        <fullName evidence="3">Antitoxin Xre/MbcA/ParS-like toxin-binding domain-containing protein</fullName>
    </recommendedName>
</protein>
<reference evidence="1 2" key="1">
    <citation type="journal article" date="2012" name="J. Bacteriol.">
        <title>Genome sequences for six rhodanobacter strains, isolated from soils and the terrestrial subsurface, with variable denitrification capabilities.</title>
        <authorList>
            <person name="Kostka J.E."/>
            <person name="Green S.J."/>
            <person name="Rishishwar L."/>
            <person name="Prakash O."/>
            <person name="Katz L.S."/>
            <person name="Marino-Ramirez L."/>
            <person name="Jordan I.K."/>
            <person name="Munk C."/>
            <person name="Ivanova N."/>
            <person name="Mikhailova N."/>
            <person name="Watson D.B."/>
            <person name="Brown S.D."/>
            <person name="Palumbo A.V."/>
            <person name="Brooks S.C."/>
        </authorList>
    </citation>
    <scope>NUCLEOTIDE SEQUENCE [LARGE SCALE GENOMIC DNA]</scope>
    <source>
        <strain evidence="2">Jip2T</strain>
    </source>
</reference>
<dbReference type="AlphaFoldDB" id="I4VSS9"/>
<dbReference type="EMBL" id="AJXU01000028">
    <property type="protein sequence ID" value="EIL90270.1"/>
    <property type="molecule type" value="Genomic_DNA"/>
</dbReference>
<keyword evidence="2" id="KW-1185">Reference proteome</keyword>
<organism evidence="1 2">
    <name type="scientific">Rhodanobacter fulvus Jip2</name>
    <dbReference type="NCBI Taxonomy" id="1163408"/>
    <lineage>
        <taxon>Bacteria</taxon>
        <taxon>Pseudomonadati</taxon>
        <taxon>Pseudomonadota</taxon>
        <taxon>Gammaproteobacteria</taxon>
        <taxon>Lysobacterales</taxon>
        <taxon>Rhodanobacteraceae</taxon>
        <taxon>Rhodanobacter</taxon>
    </lineage>
</organism>
<proteinExistence type="predicted"/>